<protein>
    <submittedName>
        <fullName evidence="1">Uncharacterized protein</fullName>
    </submittedName>
</protein>
<sequence length="86" mass="9617">MIQTLTLKNISKQYADAKTLTNNQLRISFEAGEVLALTGQKKQLYSSKLLMFDEPFNGLNPDGSLLLIRRINQTARSHLTLVSSHA</sequence>
<dbReference type="InterPro" id="IPR027417">
    <property type="entry name" value="P-loop_NTPase"/>
</dbReference>
<dbReference type="Proteomes" id="UP000019243">
    <property type="component" value="Unassembled WGS sequence"/>
</dbReference>
<reference evidence="1 2" key="1">
    <citation type="submission" date="2012-12" db="EMBL/GenBank/DDBJ databases">
        <title>Novel taxa of Listeriaceae from agricultural environments in the United States.</title>
        <authorList>
            <person name="den Bakker H.C."/>
            <person name="Allred A."/>
            <person name="Warchocki S."/>
            <person name="Wright E.M."/>
            <person name="Burrell A."/>
            <person name="Nightingale K.K."/>
            <person name="Kephart D."/>
            <person name="Wiedmann M."/>
        </authorList>
    </citation>
    <scope>NUCLEOTIDE SEQUENCE [LARGE SCALE GENOMIC DNA]</scope>
    <source>
        <strain evidence="1 2">FSL F6-1037</strain>
    </source>
</reference>
<dbReference type="EMBL" id="AODH01000013">
    <property type="protein sequence ID" value="EUJ41141.1"/>
    <property type="molecule type" value="Genomic_DNA"/>
</dbReference>
<evidence type="ECO:0000313" key="2">
    <source>
        <dbReference type="Proteomes" id="UP000019243"/>
    </source>
</evidence>
<dbReference type="AlphaFoldDB" id="W7CZF0"/>
<dbReference type="OrthoDB" id="2365508at2"/>
<dbReference type="STRING" id="1265861.BCAMP_03975"/>
<proteinExistence type="predicted"/>
<accession>W7CZF0</accession>
<evidence type="ECO:0000313" key="1">
    <source>
        <dbReference type="EMBL" id="EUJ41141.1"/>
    </source>
</evidence>
<dbReference type="RefSeq" id="WP_035313738.1">
    <property type="nucleotide sequence ID" value="NZ_AODH01000013.1"/>
</dbReference>
<comment type="caution">
    <text evidence="1">The sequence shown here is derived from an EMBL/GenBank/DDBJ whole genome shotgun (WGS) entry which is preliminary data.</text>
</comment>
<name>W7CZF0_9LIST</name>
<gene>
    <name evidence="1" type="ORF">BCAMP_03975</name>
</gene>
<keyword evidence="2" id="KW-1185">Reference proteome</keyword>
<dbReference type="SUPFAM" id="SSF52540">
    <property type="entry name" value="P-loop containing nucleoside triphosphate hydrolases"/>
    <property type="match status" value="1"/>
</dbReference>
<organism evidence="1 2">
    <name type="scientific">Brochothrix campestris FSL F6-1037</name>
    <dbReference type="NCBI Taxonomy" id="1265861"/>
    <lineage>
        <taxon>Bacteria</taxon>
        <taxon>Bacillati</taxon>
        <taxon>Bacillota</taxon>
        <taxon>Bacilli</taxon>
        <taxon>Bacillales</taxon>
        <taxon>Listeriaceae</taxon>
        <taxon>Brochothrix</taxon>
    </lineage>
</organism>